<dbReference type="InterPro" id="IPR038718">
    <property type="entry name" value="SNF2-like_sf"/>
</dbReference>
<dbReference type="InterPro" id="IPR000330">
    <property type="entry name" value="SNF2_N"/>
</dbReference>
<dbReference type="AlphaFoldDB" id="A0A939EVA8"/>
<dbReference type="GO" id="GO:0016787">
    <property type="term" value="F:hydrolase activity"/>
    <property type="evidence" value="ECO:0007669"/>
    <property type="project" value="UniProtKB-KW"/>
</dbReference>
<keyword evidence="5" id="KW-1185">Reference proteome</keyword>
<dbReference type="CDD" id="cd18012">
    <property type="entry name" value="DEXQc_arch_SWI2_SNF2"/>
    <property type="match status" value="1"/>
</dbReference>
<dbReference type="SUPFAM" id="SSF52540">
    <property type="entry name" value="P-loop containing nucleoside triphosphate hydrolases"/>
    <property type="match status" value="2"/>
</dbReference>
<organism evidence="4 5">
    <name type="scientific">Hymenobacter telluris</name>
    <dbReference type="NCBI Taxonomy" id="2816474"/>
    <lineage>
        <taxon>Bacteria</taxon>
        <taxon>Pseudomonadati</taxon>
        <taxon>Bacteroidota</taxon>
        <taxon>Cytophagia</taxon>
        <taxon>Cytophagales</taxon>
        <taxon>Hymenobacteraceae</taxon>
        <taxon>Hymenobacter</taxon>
    </lineage>
</organism>
<dbReference type="CDD" id="cd18793">
    <property type="entry name" value="SF2_C_SNF"/>
    <property type="match status" value="1"/>
</dbReference>
<sequence length="1131" mass="128046">MPQLPNTISPDLPEDEPQPQPYLLAGASVATLSSADVLRHCPAQFVTPVRALTAIQPDTITLSYGRFTSSIPVPGENEFPTVTVEQLVQGVLLTCPCSAPKTSLCEHQAQVLLDILRRPELRVFFDARQRRELLQATAREYGLEAAPNLDDYFELTYARPSVLVTPRQAGLLALTATTKQELVGQLAPQRRTVGSDTENQHIIVFSKHKYYGHLTVQLAEATRTAAGKLKNPITLLNPLDNIWQLDDAAELKFYTGVARFQNNYDDTRSTASVEALRAILHNPASLPYFAHMPAVSDKLTAAALAPLTVRTAPADLRLQVNLKGEFYEVAGHLLLHDQPVELKTLAVRYEYFVAANEALYLIEDLEVWRVIEFFKQRNNTLLIHQSKFEEFRQDVLAHLENRVHVSYSYARPATPQQLASSGYHQPPERLLYLSDAGQQVELLPVMRYGPQEVSILSRRQLLGTDELGRTFALERDDTAELRFLGALLRQRPEFQEQLRQDYLYVPKTQFLDEEWFLAAFEDWRQEQITVLGFNQLKNNTLNPHRARISVRVTGETNWFDTQLRVRFGKQQASLWQVHQAIRNKSRYVRLDDGTRGILPQEWLDKFTRYFAAGTVVDDKIRTPSVSFTTIQELYDPEALAASAQERLATYQAAVADFTGIMPVAVPPELRTTLRDYQQQGLNWLNFLDTFNFGGCLADDMGLGKTVQVLAFILLQRVKGHAAANLVVVPTSLVFNWQAEVQKFAPTLRVHVLHGTTRRLGAHGFDGFDVVLTTYNTVVSDIRQLREYTFNYVFLDESQAIKNPDSQRYKAACLLQARNRVALTGTPVENNTFDLYGQLSFACPGLLGSRQHFTDLFGSPIDKFKDDRKARALQRKISPFVLRRTKTQVARELPAKTEMVLYCEMGAEQRQVYEACRKEFHDMLLGLRDDLPGKDSMHILQGLTKLRQICNSPALLPDEESYGQQSAKLEALLEEIRNRAPQHKILVFSQFVTMLDLIKRELHAAGIAFEYLTGQTRNRAAAVNNFQQNDAVRVFLVSLKAGGTGLNLTQADYVYLVDPWWNPAVENQAIDRSHRIGQTKNVVAVRLICPDTIEEKIMKLQDAKRELAQDLIKTDVAFVKSLTQQELLDLLS</sequence>
<feature type="domain" description="Helicase ATP-binding" evidence="2">
    <location>
        <begin position="685"/>
        <end position="844"/>
    </location>
</feature>
<proteinExistence type="predicted"/>
<dbReference type="GO" id="GO:0005524">
    <property type="term" value="F:ATP binding"/>
    <property type="evidence" value="ECO:0007669"/>
    <property type="project" value="InterPro"/>
</dbReference>
<keyword evidence="1" id="KW-0378">Hydrolase</keyword>
<dbReference type="EMBL" id="JAFLQZ010000004">
    <property type="protein sequence ID" value="MBO0358170.1"/>
    <property type="molecule type" value="Genomic_DNA"/>
</dbReference>
<name>A0A939EVA8_9BACT</name>
<dbReference type="InterPro" id="IPR049730">
    <property type="entry name" value="SNF2/RAD54-like_C"/>
</dbReference>
<evidence type="ECO:0000259" key="3">
    <source>
        <dbReference type="PROSITE" id="PS51194"/>
    </source>
</evidence>
<dbReference type="InterPro" id="IPR027417">
    <property type="entry name" value="P-loop_NTPase"/>
</dbReference>
<accession>A0A939EVA8</accession>
<evidence type="ECO:0000259" key="2">
    <source>
        <dbReference type="PROSITE" id="PS51192"/>
    </source>
</evidence>
<dbReference type="Pfam" id="PF08455">
    <property type="entry name" value="SNF2_assoc"/>
    <property type="match status" value="1"/>
</dbReference>
<dbReference type="Pfam" id="PF00271">
    <property type="entry name" value="Helicase_C"/>
    <property type="match status" value="1"/>
</dbReference>
<reference evidence="4" key="1">
    <citation type="submission" date="2021-03" db="EMBL/GenBank/DDBJ databases">
        <authorList>
            <person name="Kim M.K."/>
        </authorList>
    </citation>
    <scope>NUCLEOTIDE SEQUENCE</scope>
    <source>
        <strain evidence="4">BT186</strain>
    </source>
</reference>
<evidence type="ECO:0000313" key="4">
    <source>
        <dbReference type="EMBL" id="MBO0358170.1"/>
    </source>
</evidence>
<dbReference type="PANTHER" id="PTHR10799">
    <property type="entry name" value="SNF2/RAD54 HELICASE FAMILY"/>
    <property type="match status" value="1"/>
</dbReference>
<dbReference type="SMART" id="SM00490">
    <property type="entry name" value="HELICc"/>
    <property type="match status" value="1"/>
</dbReference>
<dbReference type="PROSITE" id="PS51194">
    <property type="entry name" value="HELICASE_CTER"/>
    <property type="match status" value="1"/>
</dbReference>
<dbReference type="Gene3D" id="3.40.50.10810">
    <property type="entry name" value="Tandem AAA-ATPase domain"/>
    <property type="match status" value="1"/>
</dbReference>
<dbReference type="InterPro" id="IPR014001">
    <property type="entry name" value="Helicase_ATP-bd"/>
</dbReference>
<feature type="domain" description="Helicase C-terminal" evidence="3">
    <location>
        <begin position="967"/>
        <end position="1122"/>
    </location>
</feature>
<dbReference type="PROSITE" id="PS51192">
    <property type="entry name" value="HELICASE_ATP_BIND_1"/>
    <property type="match status" value="1"/>
</dbReference>
<evidence type="ECO:0000256" key="1">
    <source>
        <dbReference type="ARBA" id="ARBA00022801"/>
    </source>
</evidence>
<dbReference type="InterPro" id="IPR013663">
    <property type="entry name" value="Helicase_SWF/SNF/SWI_bac"/>
</dbReference>
<dbReference type="Pfam" id="PF00176">
    <property type="entry name" value="SNF2-rel_dom"/>
    <property type="match status" value="1"/>
</dbReference>
<dbReference type="Proteomes" id="UP000664144">
    <property type="component" value="Unassembled WGS sequence"/>
</dbReference>
<dbReference type="Gene3D" id="3.40.50.300">
    <property type="entry name" value="P-loop containing nucleotide triphosphate hydrolases"/>
    <property type="match status" value="1"/>
</dbReference>
<gene>
    <name evidence="4" type="ORF">J0X19_09465</name>
</gene>
<protein>
    <submittedName>
        <fullName evidence="4">SNF2 helicase associated domain-containing protein</fullName>
    </submittedName>
</protein>
<comment type="caution">
    <text evidence="4">The sequence shown here is derived from an EMBL/GenBank/DDBJ whole genome shotgun (WGS) entry which is preliminary data.</text>
</comment>
<dbReference type="RefSeq" id="WP_206984087.1">
    <property type="nucleotide sequence ID" value="NZ_JAFLQZ010000004.1"/>
</dbReference>
<dbReference type="SMART" id="SM00487">
    <property type="entry name" value="DEXDc"/>
    <property type="match status" value="1"/>
</dbReference>
<evidence type="ECO:0000313" key="5">
    <source>
        <dbReference type="Proteomes" id="UP000664144"/>
    </source>
</evidence>
<dbReference type="InterPro" id="IPR001650">
    <property type="entry name" value="Helicase_C-like"/>
</dbReference>